<comment type="subcellular location">
    <subcellularLocation>
        <location evidence="1">Golgi apparatus</location>
        <location evidence="1">cis-Golgi network membrane</location>
        <topology evidence="1">Multi-pass membrane protein</topology>
    </subcellularLocation>
</comment>
<keyword evidence="4" id="KW-0812">Transmembrane</keyword>
<dbReference type="PANTHER" id="PTHR10984">
    <property type="entry name" value="ENDOPLASMIC RETICULUM-GOLGI INTERMEDIATE COMPARTMENT PROTEIN"/>
    <property type="match status" value="1"/>
</dbReference>
<dbReference type="VEuPathDB" id="VectorBase:LLONM1_009126"/>
<reference evidence="8" key="1">
    <citation type="submission" date="2012-05" db="EMBL/GenBank/DDBJ databases">
        <title>Whole Genome Assembly of Lutzomyia longipalpis.</title>
        <authorList>
            <person name="Richards S."/>
            <person name="Qu C."/>
            <person name="Dillon R."/>
            <person name="Worley K."/>
            <person name="Scherer S."/>
            <person name="Batterton M."/>
            <person name="Taylor A."/>
            <person name="Hawes A."/>
            <person name="Hernandez B."/>
            <person name="Kovar C."/>
            <person name="Mandapat C."/>
            <person name="Pham C."/>
            <person name="Qu C."/>
            <person name="Jing C."/>
            <person name="Bess C."/>
            <person name="Bandaranaike D."/>
            <person name="Ngo D."/>
            <person name="Ongeri F."/>
            <person name="Arias F."/>
            <person name="Lara F."/>
            <person name="Weissenberger G."/>
            <person name="Kamau G."/>
            <person name="Han H."/>
            <person name="Shen H."/>
            <person name="Dinh H."/>
            <person name="Khalil I."/>
            <person name="Jones J."/>
            <person name="Shafer J."/>
            <person name="Jayaseelan J."/>
            <person name="Quiroz J."/>
            <person name="Blankenburg K."/>
            <person name="Nguyen L."/>
            <person name="Jackson L."/>
            <person name="Francisco L."/>
            <person name="Tang L.-Y."/>
            <person name="Pu L.-L."/>
            <person name="Perales L."/>
            <person name="Lorensuhewa L."/>
            <person name="Munidasa M."/>
            <person name="Coyle M."/>
            <person name="Taylor M."/>
            <person name="Puazo M."/>
            <person name="Firestine M."/>
            <person name="Scheel M."/>
            <person name="Javaid M."/>
            <person name="Wang M."/>
            <person name="Li M."/>
            <person name="Tabassum N."/>
            <person name="Saada N."/>
            <person name="Osuji N."/>
            <person name="Aqrawi P."/>
            <person name="Fu Q."/>
            <person name="Thornton R."/>
            <person name="Raj R."/>
            <person name="Goodspeed R."/>
            <person name="Mata R."/>
            <person name="Najjar R."/>
            <person name="Gubbala S."/>
            <person name="Lee S."/>
            <person name="Denson S."/>
            <person name="Patil S."/>
            <person name="Macmil S."/>
            <person name="Qi S."/>
            <person name="Matskevitch T."/>
            <person name="Palculict T."/>
            <person name="Mathew T."/>
            <person name="Vee V."/>
            <person name="Velamala V."/>
            <person name="Korchina V."/>
            <person name="Cai W."/>
            <person name="Liu W."/>
            <person name="Dai W."/>
            <person name="Zou X."/>
            <person name="Zhu Y."/>
            <person name="Zhang Y."/>
            <person name="Wu Y.-Q."/>
            <person name="Xin Y."/>
            <person name="Nazarath L."/>
            <person name="Kovar C."/>
            <person name="Han Y."/>
            <person name="Muzny D."/>
            <person name="Gibbs R."/>
        </authorList>
    </citation>
    <scope>NUCLEOTIDE SEQUENCE [LARGE SCALE GENOMIC DNA]</scope>
    <source>
        <strain evidence="8">Jacobina</strain>
    </source>
</reference>
<evidence type="ECO:0000313" key="8">
    <source>
        <dbReference type="Proteomes" id="UP000092461"/>
    </source>
</evidence>
<reference evidence="6" key="2">
    <citation type="journal article" date="2020" name="BMC">
        <title>Leishmania infection induces a limited differential gene expression in the sand fly midgut.</title>
        <authorList>
            <person name="Coutinho-Abreu I.V."/>
            <person name="Serafim T.D."/>
            <person name="Meneses C."/>
            <person name="Kamhawi S."/>
            <person name="Oliveira F."/>
            <person name="Valenzuela J.G."/>
        </authorList>
    </citation>
    <scope>NUCLEOTIDE SEQUENCE</scope>
    <source>
        <strain evidence="6">Jacobina</strain>
        <tissue evidence="6">Midgut</tissue>
    </source>
</reference>
<dbReference type="Pfam" id="PF07970">
    <property type="entry name" value="COPIIcoated_ERV"/>
    <property type="match status" value="2"/>
</dbReference>
<dbReference type="VEuPathDB" id="VectorBase:LLOJ000370"/>
<dbReference type="PANTHER" id="PTHR10984:SF25">
    <property type="entry name" value="ENDOPLASMIC RETICULUM-GOLGI INTERMEDIATE COMPARTMENT PROTEIN 3"/>
    <property type="match status" value="1"/>
</dbReference>
<dbReference type="InterPro" id="IPR045888">
    <property type="entry name" value="Erv"/>
</dbReference>
<feature type="transmembrane region" description="Helical" evidence="4">
    <location>
        <begin position="161"/>
        <end position="183"/>
    </location>
</feature>
<dbReference type="EMBL" id="AJWK01001432">
    <property type="status" value="NOT_ANNOTATED_CDS"/>
    <property type="molecule type" value="Genomic_DNA"/>
</dbReference>
<feature type="domain" description="Endoplasmic reticulum vesicle transporter C-terminal" evidence="5">
    <location>
        <begin position="6"/>
        <end position="179"/>
    </location>
</feature>
<keyword evidence="8" id="KW-1185">Reference proteome</keyword>
<comment type="similarity">
    <text evidence="2">Belongs to the ERGIC family.</text>
</comment>
<dbReference type="VEuPathDB" id="VectorBase:LLONM1_000075"/>
<dbReference type="EnsemblMetazoa" id="LLOJ000370-RA">
    <property type="protein sequence ID" value="LLOJ000370-PA"/>
    <property type="gene ID" value="LLOJ000370"/>
</dbReference>
<dbReference type="Proteomes" id="UP000092461">
    <property type="component" value="Unassembled WGS sequence"/>
</dbReference>
<evidence type="ECO:0000256" key="3">
    <source>
        <dbReference type="ARBA" id="ARBA00040493"/>
    </source>
</evidence>
<dbReference type="GO" id="GO:0030134">
    <property type="term" value="C:COPII-coated ER to Golgi transport vesicle"/>
    <property type="evidence" value="ECO:0007669"/>
    <property type="project" value="TreeGrafter"/>
</dbReference>
<evidence type="ECO:0000313" key="6">
    <source>
        <dbReference type="EMBL" id="MBC1171530.1"/>
    </source>
</evidence>
<organism evidence="7 8">
    <name type="scientific">Lutzomyia longipalpis</name>
    <name type="common">Sand fly</name>
    <dbReference type="NCBI Taxonomy" id="7200"/>
    <lineage>
        <taxon>Eukaryota</taxon>
        <taxon>Metazoa</taxon>
        <taxon>Ecdysozoa</taxon>
        <taxon>Arthropoda</taxon>
        <taxon>Hexapoda</taxon>
        <taxon>Insecta</taxon>
        <taxon>Pterygota</taxon>
        <taxon>Neoptera</taxon>
        <taxon>Endopterygota</taxon>
        <taxon>Diptera</taxon>
        <taxon>Nematocera</taxon>
        <taxon>Psychodoidea</taxon>
        <taxon>Psychodidae</taxon>
        <taxon>Lutzomyia</taxon>
        <taxon>Lutzomyia</taxon>
    </lineage>
</organism>
<dbReference type="EMBL" id="AJWK01001433">
    <property type="status" value="NOT_ANNOTATED_CDS"/>
    <property type="molecule type" value="Genomic_DNA"/>
</dbReference>
<evidence type="ECO:0000256" key="1">
    <source>
        <dbReference type="ARBA" id="ARBA00004257"/>
    </source>
</evidence>
<evidence type="ECO:0000256" key="4">
    <source>
        <dbReference type="SAM" id="Phobius"/>
    </source>
</evidence>
<accession>A0A1B0C8U8</accession>
<name>A0A1B0C8U8_LUTLO</name>
<reference evidence="7" key="3">
    <citation type="submission" date="2020-05" db="UniProtKB">
        <authorList>
            <consortium name="EnsemblMetazoa"/>
        </authorList>
    </citation>
    <scope>IDENTIFICATION</scope>
    <source>
        <strain evidence="7">Jacobina</strain>
    </source>
</reference>
<dbReference type="GO" id="GO:0006890">
    <property type="term" value="P:retrograde vesicle-mediated transport, Golgi to endoplasmic reticulum"/>
    <property type="evidence" value="ECO:0007669"/>
    <property type="project" value="TreeGrafter"/>
</dbReference>
<keyword evidence="4" id="KW-0472">Membrane</keyword>
<dbReference type="AlphaFoldDB" id="A0A1B0C8U8"/>
<dbReference type="GO" id="GO:0005789">
    <property type="term" value="C:endoplasmic reticulum membrane"/>
    <property type="evidence" value="ECO:0007669"/>
    <property type="project" value="TreeGrafter"/>
</dbReference>
<evidence type="ECO:0000256" key="2">
    <source>
        <dbReference type="ARBA" id="ARBA00005648"/>
    </source>
</evidence>
<dbReference type="GO" id="GO:0006888">
    <property type="term" value="P:endoplasmic reticulum to Golgi vesicle-mediated transport"/>
    <property type="evidence" value="ECO:0007669"/>
    <property type="project" value="TreeGrafter"/>
</dbReference>
<dbReference type="GO" id="GO:0000139">
    <property type="term" value="C:Golgi membrane"/>
    <property type="evidence" value="ECO:0007669"/>
    <property type="project" value="TreeGrafter"/>
</dbReference>
<protein>
    <recommendedName>
        <fullName evidence="3">Endoplasmic reticulum-Golgi intermediate compartment protein 3</fullName>
    </recommendedName>
</protein>
<evidence type="ECO:0000313" key="7">
    <source>
        <dbReference type="EnsemblMetazoa" id="LLOJ000370-PA"/>
    </source>
</evidence>
<proteinExistence type="inferred from homology"/>
<feature type="transmembrane region" description="Helical" evidence="4">
    <location>
        <begin position="383"/>
        <end position="404"/>
    </location>
</feature>
<keyword evidence="4" id="KW-1133">Transmembrane helix</keyword>
<evidence type="ECO:0000259" key="5">
    <source>
        <dbReference type="Pfam" id="PF07970"/>
    </source>
</evidence>
<feature type="domain" description="Endoplasmic reticulum vesicle transporter C-terminal" evidence="5">
    <location>
        <begin position="200"/>
        <end position="400"/>
    </location>
</feature>
<sequence>MSSRTHSDNALKEGCQIYGTMEVNRMGGSFHIAPGQSFSINHVHIHDVQPYTSSSFNTSHTIKHLSFGERINFANTHPLDELHVAADEGAMMFQYYIKIVPTLYIKRSGEAVHTNQFSVTRHQKVVSIITGESGMPGIFFSYELSPLMVKYTETENSIGHLATNICAIVGGIYTVAGILYSMLHTSLNAIKKKIELGKFNAYRAKRWNPVPEDFVQCQNEKMSSRTHSDNALKEGCQIYGTMEVNRMGGSFHIAPGQSFSINHVHIHDVQPYTSSSFNTSHTIKHLSFGERINFANTHPLDELHVAADEGAMMFQYYIKIVPTLYIKRSGEAVHTNQFSVTRHQKVVSIITGESGMPGIFFSYELSPLMVKYTETENSIGHLATNICAIVGGIYTVAGILYSMLHTSLNAIKKKIELGKFS</sequence>
<dbReference type="InterPro" id="IPR012936">
    <property type="entry name" value="Erv_C"/>
</dbReference>
<dbReference type="EMBL" id="GITU01002827">
    <property type="protein sequence ID" value="MBC1171530.1"/>
    <property type="molecule type" value="Transcribed_RNA"/>
</dbReference>